<feature type="compositionally biased region" description="Polar residues" evidence="2">
    <location>
        <begin position="1811"/>
        <end position="1826"/>
    </location>
</feature>
<evidence type="ECO:0000313" key="4">
    <source>
        <dbReference type="Proteomes" id="UP000005408"/>
    </source>
</evidence>
<organism evidence="3 4">
    <name type="scientific">Magallana gigas</name>
    <name type="common">Pacific oyster</name>
    <name type="synonym">Crassostrea gigas</name>
    <dbReference type="NCBI Taxonomy" id="29159"/>
    <lineage>
        <taxon>Eukaryota</taxon>
        <taxon>Metazoa</taxon>
        <taxon>Spiralia</taxon>
        <taxon>Lophotrochozoa</taxon>
        <taxon>Mollusca</taxon>
        <taxon>Bivalvia</taxon>
        <taxon>Autobranchia</taxon>
        <taxon>Pteriomorphia</taxon>
        <taxon>Ostreida</taxon>
        <taxon>Ostreoidea</taxon>
        <taxon>Ostreidae</taxon>
        <taxon>Magallana</taxon>
    </lineage>
</organism>
<feature type="region of interest" description="Disordered" evidence="2">
    <location>
        <begin position="2045"/>
        <end position="2084"/>
    </location>
</feature>
<feature type="region of interest" description="Disordered" evidence="2">
    <location>
        <begin position="1457"/>
        <end position="1534"/>
    </location>
</feature>
<feature type="coiled-coil region" evidence="1">
    <location>
        <begin position="128"/>
        <end position="166"/>
    </location>
</feature>
<feature type="region of interest" description="Disordered" evidence="2">
    <location>
        <begin position="2337"/>
        <end position="2364"/>
    </location>
</feature>
<feature type="compositionally biased region" description="Polar residues" evidence="2">
    <location>
        <begin position="1489"/>
        <end position="1534"/>
    </location>
</feature>
<feature type="compositionally biased region" description="Polar residues" evidence="2">
    <location>
        <begin position="322"/>
        <end position="337"/>
    </location>
</feature>
<dbReference type="Proteomes" id="UP000005408">
    <property type="component" value="Unassembled WGS sequence"/>
</dbReference>
<feature type="compositionally biased region" description="Polar residues" evidence="2">
    <location>
        <begin position="1860"/>
        <end position="1878"/>
    </location>
</feature>
<feature type="region of interest" description="Disordered" evidence="2">
    <location>
        <begin position="91"/>
        <end position="113"/>
    </location>
</feature>
<feature type="compositionally biased region" description="Low complexity" evidence="2">
    <location>
        <begin position="2292"/>
        <end position="2312"/>
    </location>
</feature>
<reference evidence="3" key="1">
    <citation type="submission" date="2022-08" db="UniProtKB">
        <authorList>
            <consortium name="EnsemblMetazoa"/>
        </authorList>
    </citation>
    <scope>IDENTIFICATION</scope>
    <source>
        <strain evidence="3">05x7-T-G4-1.051#20</strain>
    </source>
</reference>
<feature type="compositionally biased region" description="Polar residues" evidence="2">
    <location>
        <begin position="800"/>
        <end position="809"/>
    </location>
</feature>
<dbReference type="EnsemblMetazoa" id="G15502.2">
    <property type="protein sequence ID" value="G15502.2:cds"/>
    <property type="gene ID" value="G15502"/>
</dbReference>
<feature type="compositionally biased region" description="Polar residues" evidence="2">
    <location>
        <begin position="1633"/>
        <end position="1666"/>
    </location>
</feature>
<feature type="region of interest" description="Disordered" evidence="2">
    <location>
        <begin position="739"/>
        <end position="767"/>
    </location>
</feature>
<keyword evidence="4" id="KW-1185">Reference proteome</keyword>
<feature type="region of interest" description="Disordered" evidence="2">
    <location>
        <begin position="1633"/>
        <end position="1678"/>
    </location>
</feature>
<feature type="compositionally biased region" description="Polar residues" evidence="2">
    <location>
        <begin position="889"/>
        <end position="926"/>
    </location>
</feature>
<feature type="region of interest" description="Disordered" evidence="2">
    <location>
        <begin position="1300"/>
        <end position="1432"/>
    </location>
</feature>
<feature type="compositionally biased region" description="Polar residues" evidence="2">
    <location>
        <begin position="1367"/>
        <end position="1376"/>
    </location>
</feature>
<feature type="compositionally biased region" description="Basic and acidic residues" evidence="2">
    <location>
        <begin position="2171"/>
        <end position="2188"/>
    </location>
</feature>
<evidence type="ECO:0000256" key="2">
    <source>
        <dbReference type="SAM" id="MobiDB-lite"/>
    </source>
</evidence>
<feature type="compositionally biased region" description="Low complexity" evidence="2">
    <location>
        <begin position="1988"/>
        <end position="2000"/>
    </location>
</feature>
<feature type="region of interest" description="Disordered" evidence="2">
    <location>
        <begin position="1166"/>
        <end position="1261"/>
    </location>
</feature>
<keyword evidence="1" id="KW-0175">Coiled coil</keyword>
<feature type="coiled-coil region" evidence="1">
    <location>
        <begin position="393"/>
        <end position="443"/>
    </location>
</feature>
<feature type="compositionally biased region" description="Basic and acidic residues" evidence="2">
    <location>
        <begin position="2234"/>
        <end position="2248"/>
    </location>
</feature>
<name>A0A8W8IUW9_MAGGI</name>
<feature type="region of interest" description="Disordered" evidence="2">
    <location>
        <begin position="322"/>
        <end position="349"/>
    </location>
</feature>
<feature type="compositionally biased region" description="Low complexity" evidence="2">
    <location>
        <begin position="1223"/>
        <end position="1241"/>
    </location>
</feature>
<feature type="compositionally biased region" description="Acidic residues" evidence="2">
    <location>
        <begin position="1321"/>
        <end position="1334"/>
    </location>
</feature>
<feature type="compositionally biased region" description="Low complexity" evidence="2">
    <location>
        <begin position="1377"/>
        <end position="1406"/>
    </location>
</feature>
<proteinExistence type="predicted"/>
<feature type="region of interest" description="Disordered" evidence="2">
    <location>
        <begin position="1548"/>
        <end position="1585"/>
    </location>
</feature>
<feature type="region of interest" description="Disordered" evidence="2">
    <location>
        <begin position="189"/>
        <end position="216"/>
    </location>
</feature>
<feature type="compositionally biased region" description="Low complexity" evidence="2">
    <location>
        <begin position="1667"/>
        <end position="1678"/>
    </location>
</feature>
<feature type="region of interest" description="Disordered" evidence="2">
    <location>
        <begin position="889"/>
        <end position="968"/>
    </location>
</feature>
<feature type="compositionally biased region" description="Polar residues" evidence="2">
    <location>
        <begin position="1468"/>
        <end position="1482"/>
    </location>
</feature>
<feature type="coiled-coil region" evidence="1">
    <location>
        <begin position="829"/>
        <end position="867"/>
    </location>
</feature>
<feature type="region of interest" description="Disordered" evidence="2">
    <location>
        <begin position="1956"/>
        <end position="2008"/>
    </location>
</feature>
<feature type="compositionally biased region" description="Basic and acidic residues" evidence="2">
    <location>
        <begin position="2347"/>
        <end position="2364"/>
    </location>
</feature>
<evidence type="ECO:0000256" key="1">
    <source>
        <dbReference type="SAM" id="Coils"/>
    </source>
</evidence>
<feature type="compositionally biased region" description="Polar residues" evidence="2">
    <location>
        <begin position="935"/>
        <end position="953"/>
    </location>
</feature>
<accession>A0A8W8IUW9</accession>
<feature type="region of interest" description="Disordered" evidence="2">
    <location>
        <begin position="2135"/>
        <end position="2322"/>
    </location>
</feature>
<sequence>MPWRKSCYLTITTRFCMTSVTFREQTENEDKRSWPVFRNNCLTLPHRRLEDRDERQKNMEEAFEDMYMADTKKVLKKLMDRIKSQRQEWMSKSMQEFQKGGNHDTKPNQSSPGRALVQIQEPVFGGQNSRSVEEILEQQRQIEEQKRQLEMKLLELNRRQQQLNTSVGENVFPGNDQEFVTANGVAYQQQQKMGGPSASSGHPQISRPSQPLYTSVPQSVQNGQYLNGAHPSSIGFQPTSKPSMVNGQTSLNGPMWAEPPQSIRSNVSNTSVSHSWVEPPSLSQYTIPSSSSLPSAQIAPPYSYPSAPPVVTVTTASFVQPQQSAGQSAMTRSQAPDTSMKAKKGRVRLSPNEEARLMKEETEKKTTPSAFNRHAYGCLKSKFWFNYDQIRVREQSNLNAARIRQAVKQEKNKQLQKLASTLQNELEKEKDEKIRHLENQYENSLRSIGQGHREASEQVDVDEERYLMQQESNRRADSRYKQALEKQRREQMFQEYEQKYHIIARQTALETEKERAKNIASLPPPPKDPVLELQQPERKPVKMTDIDNFTTTHYHIKEEYAVDKAKSAEQGDARTAAEEEEIRTREMDLDKDYNQILHDLSDLQRADRERRQKVVASIPKQVFEPPHRRLEDRDERQKNMEEAFEDMYMADTNYMGDLSLALDPHPPPDTPTATDSLEASVLTDDTPLHHPPVSRVPTILKDTSNVQKTQDDISVQRQPEKVLKKLMDRIKSQRQEWMSKSMQEVPEGAGTMDTKPNQSSPGKSIAPTLSEYSLSEQGSPGIENVEPVKVTQPAKLTRQPLKQHSQGQPGQREPVKKVQIEEPVFGGQNSRSVEEILEQQRQIEEQKRQLEMKLLELNRRQQQLNTSVGENIFPGNDQEFMTANGVAYQQQQKMGGPSASSGHPQISRPSQPSYTSVPQSVQNGQYLNGAHPSSIGFQPTSKPSMVNGQTSLNGPMWAEPPQSIRSNVSNTSVSHSWVEPPSLSQYTIPSSSSLPSAQIAPPYSYPSAPPVVTVTTASFVQPQQSAGQSAMTRSQAPGMFITPSLPIPSTVSMSMPTQSQIQTEQMRKVKEYQQQLLLKHEQSKRVLAETRAEIERRRQELLQRFPQLEFKSPVDNTHPLNGHIEDVQVANEREPKLLTSKTLSPNRAAMTTLLSQLASNPYYSTRLSEPAEEHQPAETKAEDGSKNKFKKVRKSLPFDADDTLHETPGKPGRSQLYQPSPGSTTANDTTDLNDTTMSSSTERGSPALPGRKSGLSTMSESDLSLLSTAKERNDLFEQRQLELRRQLEAIQRQKEEILQRHQVVQRKLPSQQLSPPKDPYMDSEEDLTENELSDDQSPLADKQSQKLAPPPNKKTTILGDHRPHELSTIQEVETSPSSARHSGLAASSRHSLSSTERSSLSRASTENYQQPPQIEAQPDRPIADTGYQTAPLEEVMARASEFTPGVLDRLKQRTNDVFYSQREDDSTDSYQQMNYTPDSLSTGPLEELNASSTMSTTPGSISMATPKSENFLGTQNHGLSTLQNESTDMSLRSSRSWADELLTFHKLQPERASLESNSKSVKESVDSNAGGNAPHKAPVDRSYNVVHMKQDKYSPDFVKVGSDMDLSQYPISETSDKSDRGGLSPAARLESELSQYPISSEVSPSSQDLGRNYRTSPQDRSGEPNQASLASTSESTSSYMDLKMDNSLLGTREFDFIGHSRVPVVADSSQGDSMSQEANSYNISGKVDYASTPNQRSEPLSAKRLSQISQYTTSPEETEIQAGSARFPQSEGQFRALSLQMDDSENQSPVHPPAFTKVSARGGLSRLSEVGESQTSDQSVKSDSNFLSKFPDESSLSQFTVTTTDQSSKDDLSLTQITVNTESPSKTMGSMTQFSFKSSPDVHAKTDSSLSQYSVDSPVAHNISDKSGKNTSSSTSQDEEDESYVAQKFANLDQLIQESRDLITKHKQLITKNKEVSPLSSGGVPSMLTTPEGQAGSAPDSFVRPQEESMGMESSMGLSLDNQQSYGENGSFQQLTMESGITDEPDLTLLSVTSDMTGHDPGDEISGEITHRSDGTSGGDSILSFEQHEQSMRSSPDRDVNDSYFQDLAVPRTNENNNAFRPVPAVQRDAGDENVFRAIPVLVSPTLSLSMKFSSSQDIKFNKPPVSWSTEPEGEGERGSTKPNRNSDQLISKEQKADMEKTATEAKQKVQKASGLNRALQPRGGNQGTGKAGNKSAKDTNKGAPMSLGQFLSSRKEGSSLMGKKSDSKPTPLPKPQRPGTGTTNGGTGMSKTLSSWKKSRGVKSTVPPPTKSSDLPSTSSKSFSSQKPVTSNSAEDRMYERNIRAYNPRLFRLQNRIAHQENQLSKSEEDKQKSSTHTEKVKEFQKKLQENMMKKQLMKKHQSK</sequence>
<feature type="region of interest" description="Disordered" evidence="2">
    <location>
        <begin position="1807"/>
        <end position="1826"/>
    </location>
</feature>
<feature type="compositionally biased region" description="Basic and acidic residues" evidence="2">
    <location>
        <begin position="2066"/>
        <end position="2081"/>
    </location>
</feature>
<feature type="compositionally biased region" description="Polar residues" evidence="2">
    <location>
        <begin position="1731"/>
        <end position="1755"/>
    </location>
</feature>
<feature type="region of interest" description="Disordered" evidence="2">
    <location>
        <begin position="1726"/>
        <end position="1769"/>
    </location>
</feature>
<feature type="compositionally biased region" description="Basic and acidic residues" evidence="2">
    <location>
        <begin position="1169"/>
        <end position="1186"/>
    </location>
</feature>
<protein>
    <submittedName>
        <fullName evidence="3">Uncharacterized protein</fullName>
    </submittedName>
</protein>
<feature type="region of interest" description="Disordered" evidence="2">
    <location>
        <begin position="1860"/>
        <end position="1923"/>
    </location>
</feature>
<evidence type="ECO:0000313" key="3">
    <source>
        <dbReference type="EnsemblMetazoa" id="G15502.2:cds"/>
    </source>
</evidence>
<feature type="compositionally biased region" description="Polar residues" evidence="2">
    <location>
        <begin position="2161"/>
        <end position="2170"/>
    </location>
</feature>
<feature type="region of interest" description="Disordered" evidence="2">
    <location>
        <begin position="796"/>
        <end position="815"/>
    </location>
</feature>